<dbReference type="Gene3D" id="2.60.40.1120">
    <property type="entry name" value="Carboxypeptidase-like, regulatory domain"/>
    <property type="match status" value="1"/>
</dbReference>
<feature type="signal peptide" evidence="1">
    <location>
        <begin position="1"/>
        <end position="19"/>
    </location>
</feature>
<protein>
    <submittedName>
        <fullName evidence="2">Carboxypeptidase-like regulatory domain-containing protein</fullName>
    </submittedName>
</protein>
<accession>A0ABR8JU62</accession>
<name>A0ABR8JU62_9BACT</name>
<dbReference type="InterPro" id="IPR008969">
    <property type="entry name" value="CarboxyPept-like_regulatory"/>
</dbReference>
<dbReference type="Pfam" id="PF13715">
    <property type="entry name" value="CarbopepD_reg_2"/>
    <property type="match status" value="1"/>
</dbReference>
<evidence type="ECO:0000256" key="1">
    <source>
        <dbReference type="SAM" id="SignalP"/>
    </source>
</evidence>
<dbReference type="Proteomes" id="UP000606003">
    <property type="component" value="Unassembled WGS sequence"/>
</dbReference>
<reference evidence="2 3" key="1">
    <citation type="submission" date="2020-09" db="EMBL/GenBank/DDBJ databases">
        <authorList>
            <person name="Kim M.K."/>
        </authorList>
    </citation>
    <scope>NUCLEOTIDE SEQUENCE [LARGE SCALE GENOMIC DNA]</scope>
    <source>
        <strain evidence="2 3">BT189</strain>
    </source>
</reference>
<sequence length="312" mass="33629">MRASFFFLLFALWLPAATAAAQPISGTITNAATRAGLPYVNIGVVGKNLGTVSTEQGTYQLAFLEALANDTVRVSSVGYQTQLLTLRALRAHPNVALAPESVSLQEVQVQGKSLFRRNVTLGNTGNSEASTLNLRTKDLGSEMGTVISLKHKPTRLLTANFNLAYNKIGPLALRVNLYRLDAKGRPTETKLPNRDLIVHSDLTKGTISVDLTADRLVVDEDFFLAVEWITNNPTAEAPTAPTGPTTLTTKVHRTEAEALAAQEGLAFSIGVGYANNDLYLRSTSQGTWERASIGALLLGMQPRISFFVTAQD</sequence>
<dbReference type="EMBL" id="JACXAC010000004">
    <property type="protein sequence ID" value="MBD2722862.1"/>
    <property type="molecule type" value="Genomic_DNA"/>
</dbReference>
<organism evidence="2 3">
    <name type="scientific">Hymenobacter armeniacus</name>
    <dbReference type="NCBI Taxonomy" id="2771358"/>
    <lineage>
        <taxon>Bacteria</taxon>
        <taxon>Pseudomonadati</taxon>
        <taxon>Bacteroidota</taxon>
        <taxon>Cytophagia</taxon>
        <taxon>Cytophagales</taxon>
        <taxon>Hymenobacteraceae</taxon>
        <taxon>Hymenobacter</taxon>
    </lineage>
</organism>
<keyword evidence="3" id="KW-1185">Reference proteome</keyword>
<evidence type="ECO:0000313" key="2">
    <source>
        <dbReference type="EMBL" id="MBD2722862.1"/>
    </source>
</evidence>
<proteinExistence type="predicted"/>
<gene>
    <name evidence="2" type="ORF">IC234_12075</name>
</gene>
<dbReference type="RefSeq" id="WP_190924913.1">
    <property type="nucleotide sequence ID" value="NZ_JACXAC010000004.1"/>
</dbReference>
<comment type="caution">
    <text evidence="2">The sequence shown here is derived from an EMBL/GenBank/DDBJ whole genome shotgun (WGS) entry which is preliminary data.</text>
</comment>
<feature type="chain" id="PRO_5047170310" evidence="1">
    <location>
        <begin position="20"/>
        <end position="312"/>
    </location>
</feature>
<keyword evidence="1" id="KW-0732">Signal</keyword>
<dbReference type="SUPFAM" id="SSF49464">
    <property type="entry name" value="Carboxypeptidase regulatory domain-like"/>
    <property type="match status" value="1"/>
</dbReference>
<evidence type="ECO:0000313" key="3">
    <source>
        <dbReference type="Proteomes" id="UP000606003"/>
    </source>
</evidence>